<sequence length="106" mass="11043">MHTDRSLSVVAIGKIGLSGESVLPTSKRDDVDDGNALESTTIAQTKIPDFTSTDASESLLDGATSTIPDISTTEPSISTAPETSSIPDPTSTSSDNLKNGYWIIVT</sequence>
<reference evidence="2 3" key="1">
    <citation type="submission" date="2020-02" db="EMBL/GenBank/DDBJ databases">
        <authorList>
            <person name="Ferguson B K."/>
        </authorList>
    </citation>
    <scope>NUCLEOTIDE SEQUENCE [LARGE SCALE GENOMIC DNA]</scope>
</reference>
<evidence type="ECO:0000313" key="2">
    <source>
        <dbReference type="EMBL" id="CAB0003945.1"/>
    </source>
</evidence>
<evidence type="ECO:0000313" key="3">
    <source>
        <dbReference type="Proteomes" id="UP000479000"/>
    </source>
</evidence>
<organism evidence="2 3">
    <name type="scientific">Nesidiocoris tenuis</name>
    <dbReference type="NCBI Taxonomy" id="355587"/>
    <lineage>
        <taxon>Eukaryota</taxon>
        <taxon>Metazoa</taxon>
        <taxon>Ecdysozoa</taxon>
        <taxon>Arthropoda</taxon>
        <taxon>Hexapoda</taxon>
        <taxon>Insecta</taxon>
        <taxon>Pterygota</taxon>
        <taxon>Neoptera</taxon>
        <taxon>Paraneoptera</taxon>
        <taxon>Hemiptera</taxon>
        <taxon>Heteroptera</taxon>
        <taxon>Panheteroptera</taxon>
        <taxon>Cimicomorpha</taxon>
        <taxon>Miridae</taxon>
        <taxon>Dicyphina</taxon>
        <taxon>Nesidiocoris</taxon>
    </lineage>
</organism>
<feature type="region of interest" description="Disordered" evidence="1">
    <location>
        <begin position="63"/>
        <end position="100"/>
    </location>
</feature>
<protein>
    <submittedName>
        <fullName evidence="2">Uncharacterized protein</fullName>
    </submittedName>
</protein>
<dbReference type="Proteomes" id="UP000479000">
    <property type="component" value="Unassembled WGS sequence"/>
</dbReference>
<feature type="region of interest" description="Disordered" evidence="1">
    <location>
        <begin position="20"/>
        <end position="42"/>
    </location>
</feature>
<accession>A0A6H5GLJ7</accession>
<feature type="compositionally biased region" description="Low complexity" evidence="1">
    <location>
        <begin position="83"/>
        <end position="95"/>
    </location>
</feature>
<name>A0A6H5GLJ7_9HEMI</name>
<dbReference type="AlphaFoldDB" id="A0A6H5GLJ7"/>
<gene>
    <name evidence="2" type="ORF">NTEN_LOCUS9422</name>
</gene>
<feature type="compositionally biased region" description="Polar residues" evidence="1">
    <location>
        <begin position="63"/>
        <end position="82"/>
    </location>
</feature>
<dbReference type="EMBL" id="CADCXU010014227">
    <property type="protein sequence ID" value="CAB0003945.1"/>
    <property type="molecule type" value="Genomic_DNA"/>
</dbReference>
<proteinExistence type="predicted"/>
<evidence type="ECO:0000256" key="1">
    <source>
        <dbReference type="SAM" id="MobiDB-lite"/>
    </source>
</evidence>
<keyword evidence="3" id="KW-1185">Reference proteome</keyword>